<evidence type="ECO:0000256" key="3">
    <source>
        <dbReference type="PROSITE-ProRule" id="PRU00169"/>
    </source>
</evidence>
<dbReference type="PANTHER" id="PTHR44591:SF14">
    <property type="entry name" value="PROTEIN PILG"/>
    <property type="match status" value="1"/>
</dbReference>
<dbReference type="InterPro" id="IPR050595">
    <property type="entry name" value="Bact_response_regulator"/>
</dbReference>
<gene>
    <name evidence="6" type="ORF">ICT70_01755</name>
</gene>
<feature type="compositionally biased region" description="Acidic residues" evidence="4">
    <location>
        <begin position="418"/>
        <end position="431"/>
    </location>
</feature>
<dbReference type="SMART" id="SM00448">
    <property type="entry name" value="REC"/>
    <property type="match status" value="1"/>
</dbReference>
<feature type="region of interest" description="Disordered" evidence="4">
    <location>
        <begin position="214"/>
        <end position="280"/>
    </location>
</feature>
<dbReference type="AlphaFoldDB" id="A0A8J6UNE5"/>
<evidence type="ECO:0000259" key="5">
    <source>
        <dbReference type="PROSITE" id="PS50110"/>
    </source>
</evidence>
<dbReference type="PROSITE" id="PS50110">
    <property type="entry name" value="RESPONSE_REGULATORY"/>
    <property type="match status" value="1"/>
</dbReference>
<proteinExistence type="predicted"/>
<evidence type="ECO:0000313" key="6">
    <source>
        <dbReference type="EMBL" id="MBD1399389.1"/>
    </source>
</evidence>
<protein>
    <submittedName>
        <fullName evidence="6">Response regulator</fullName>
    </submittedName>
</protein>
<keyword evidence="2" id="KW-0902">Two-component regulatory system</keyword>
<accession>A0A8J6UNE5</accession>
<dbReference type="InterPro" id="IPR001789">
    <property type="entry name" value="Sig_transdc_resp-reg_receiver"/>
</dbReference>
<dbReference type="GO" id="GO:0000160">
    <property type="term" value="P:phosphorelay signal transduction system"/>
    <property type="evidence" value="ECO:0007669"/>
    <property type="project" value="UniProtKB-KW"/>
</dbReference>
<keyword evidence="1 3" id="KW-0597">Phosphoprotein</keyword>
<feature type="compositionally biased region" description="Low complexity" evidence="4">
    <location>
        <begin position="244"/>
        <end position="256"/>
    </location>
</feature>
<dbReference type="EMBL" id="JACWUN010000002">
    <property type="protein sequence ID" value="MBD1399389.1"/>
    <property type="molecule type" value="Genomic_DNA"/>
</dbReference>
<dbReference type="SUPFAM" id="SSF52172">
    <property type="entry name" value="CheY-like"/>
    <property type="match status" value="1"/>
</dbReference>
<feature type="compositionally biased region" description="Polar residues" evidence="4">
    <location>
        <begin position="150"/>
        <end position="164"/>
    </location>
</feature>
<comment type="caution">
    <text evidence="6">The sequence shown here is derived from an EMBL/GenBank/DDBJ whole genome shotgun (WGS) entry which is preliminary data.</text>
</comment>
<dbReference type="Pfam" id="PF00072">
    <property type="entry name" value="Response_reg"/>
    <property type="match status" value="1"/>
</dbReference>
<feature type="compositionally biased region" description="Acidic residues" evidence="4">
    <location>
        <begin position="440"/>
        <end position="463"/>
    </location>
</feature>
<dbReference type="Proteomes" id="UP000632828">
    <property type="component" value="Unassembled WGS sequence"/>
</dbReference>
<evidence type="ECO:0000256" key="1">
    <source>
        <dbReference type="ARBA" id="ARBA00022553"/>
    </source>
</evidence>
<organism evidence="6 7">
    <name type="scientific">Pelovirga terrestris</name>
    <dbReference type="NCBI Taxonomy" id="2771352"/>
    <lineage>
        <taxon>Bacteria</taxon>
        <taxon>Pseudomonadati</taxon>
        <taxon>Thermodesulfobacteriota</taxon>
        <taxon>Desulfuromonadia</taxon>
        <taxon>Geobacterales</taxon>
        <taxon>Geobacteraceae</taxon>
        <taxon>Pelovirga</taxon>
    </lineage>
</organism>
<keyword evidence="7" id="KW-1185">Reference proteome</keyword>
<dbReference type="PANTHER" id="PTHR44591">
    <property type="entry name" value="STRESS RESPONSE REGULATOR PROTEIN 1"/>
    <property type="match status" value="1"/>
</dbReference>
<evidence type="ECO:0000313" key="7">
    <source>
        <dbReference type="Proteomes" id="UP000632828"/>
    </source>
</evidence>
<feature type="domain" description="Response regulatory" evidence="5">
    <location>
        <begin position="4"/>
        <end position="120"/>
    </location>
</feature>
<sequence length="545" mass="59471">MKKKLLLADDSITIQKVVGIIFATEDYELLTASDGDKAFELALVHKPDLVIADIFMPGKNGFDLCREIKSHPDLGVTSVLLLPGAFEEFDEARAVEVCADGWLIKPFESQALIDKVTALVEMPPLRLAVTAATSDVADETPETIDFAGQSADSDTDTSFATEQEVSFAPQEPIIDLVEEEIETTDASEDADGELWGEVSFEEEDLKPQELLAASDQDEEDAADASADESDLYEPDQGLTPEQLSPYASAPESAAPSKDLDAPEFDEAKEEFELVSDQPVGEEVVEIDHLVAGPTANGDDELELMEETLDQEEELIEDSTTFIDLTEAEEATAEPVSTDGEVFTFEADENPDDDEILDLTEGDVLEEEAVVAAPADSFAAEAPTQAHDNLFVAPQDQTADKEDAAEGSYRRRDDNLFTDVDESLAATEDDIESMTSTTADYEAEFEASDLVEVEPEEMAAEVDPSESPTFEPALAGADPQPSSEMVEEQLRQLPEEEVARIVEKVAGPLIERLAREMLEQTVWEVVPDLAETMIRAEIEKIKRGES</sequence>
<feature type="compositionally biased region" description="Acidic residues" evidence="4">
    <location>
        <begin position="261"/>
        <end position="273"/>
    </location>
</feature>
<evidence type="ECO:0000256" key="4">
    <source>
        <dbReference type="SAM" id="MobiDB-lite"/>
    </source>
</evidence>
<feature type="region of interest" description="Disordered" evidence="4">
    <location>
        <begin position="386"/>
        <end position="488"/>
    </location>
</feature>
<dbReference type="InterPro" id="IPR011006">
    <property type="entry name" value="CheY-like_superfamily"/>
</dbReference>
<evidence type="ECO:0000256" key="2">
    <source>
        <dbReference type="ARBA" id="ARBA00023012"/>
    </source>
</evidence>
<feature type="compositionally biased region" description="Acidic residues" evidence="4">
    <location>
        <begin position="215"/>
        <end position="233"/>
    </location>
</feature>
<dbReference type="RefSeq" id="WP_191153667.1">
    <property type="nucleotide sequence ID" value="NZ_JACWUN010000002.1"/>
</dbReference>
<feature type="region of interest" description="Disordered" evidence="4">
    <location>
        <begin position="147"/>
        <end position="172"/>
    </location>
</feature>
<name>A0A8J6UNE5_9BACT</name>
<dbReference type="Gene3D" id="3.40.50.2300">
    <property type="match status" value="1"/>
</dbReference>
<feature type="compositionally biased region" description="Basic and acidic residues" evidence="4">
    <location>
        <begin position="397"/>
        <end position="414"/>
    </location>
</feature>
<feature type="modified residue" description="4-aspartylphosphate" evidence="3">
    <location>
        <position position="53"/>
    </location>
</feature>
<reference evidence="6" key="1">
    <citation type="submission" date="2020-09" db="EMBL/GenBank/DDBJ databases">
        <title>Pelobacter alkaliphilus sp. nov., a novel anaerobic arsenate-reducing bacterium from terrestrial mud volcano.</title>
        <authorList>
            <person name="Khomyakova M.A."/>
            <person name="Merkel A.Y."/>
            <person name="Slobodkin A.I."/>
        </authorList>
    </citation>
    <scope>NUCLEOTIDE SEQUENCE</scope>
    <source>
        <strain evidence="6">M08fum</strain>
    </source>
</reference>